<evidence type="ECO:0000256" key="4">
    <source>
        <dbReference type="PROSITE-ProRule" id="PRU00027"/>
    </source>
</evidence>
<feature type="compositionally biased region" description="Polar residues" evidence="5">
    <location>
        <begin position="437"/>
        <end position="447"/>
    </location>
</feature>
<dbReference type="eggNOG" id="ENOG502SA0F">
    <property type="taxonomic scope" value="Eukaryota"/>
</dbReference>
<dbReference type="PROSITE" id="PS50808">
    <property type="entry name" value="ZF_BED"/>
    <property type="match status" value="1"/>
</dbReference>
<evidence type="ECO:0000313" key="7">
    <source>
        <dbReference type="EMBL" id="EER32904.1"/>
    </source>
</evidence>
<dbReference type="EMBL" id="GG692398">
    <property type="protein sequence ID" value="EER32904.1"/>
    <property type="molecule type" value="Genomic_DNA"/>
</dbReference>
<proteinExistence type="predicted"/>
<dbReference type="Pfam" id="PF02892">
    <property type="entry name" value="zf-BED"/>
    <property type="match status" value="1"/>
</dbReference>
<dbReference type="KEGG" id="ctp:CTRG_03329"/>
<feature type="compositionally biased region" description="Low complexity" evidence="5">
    <location>
        <begin position="27"/>
        <end position="66"/>
    </location>
</feature>
<dbReference type="AlphaFoldDB" id="C5MB87"/>
<protein>
    <recommendedName>
        <fullName evidence="6">BED-type domain-containing protein</fullName>
    </recommendedName>
</protein>
<dbReference type="GO" id="GO:0008270">
    <property type="term" value="F:zinc ion binding"/>
    <property type="evidence" value="ECO:0007669"/>
    <property type="project" value="UniProtKB-KW"/>
</dbReference>
<accession>C5MB87</accession>
<feature type="region of interest" description="Disordered" evidence="5">
    <location>
        <begin position="435"/>
        <end position="484"/>
    </location>
</feature>
<dbReference type="OrthoDB" id="4095286at2759"/>
<feature type="compositionally biased region" description="Basic residues" evidence="5">
    <location>
        <begin position="192"/>
        <end position="204"/>
    </location>
</feature>
<feature type="region of interest" description="Disordered" evidence="5">
    <location>
        <begin position="27"/>
        <end position="204"/>
    </location>
</feature>
<feature type="compositionally biased region" description="Low complexity" evidence="5">
    <location>
        <begin position="77"/>
        <end position="90"/>
    </location>
</feature>
<dbReference type="HOGENOM" id="CLU_563826_0_0_1"/>
<feature type="compositionally biased region" description="Low complexity" evidence="5">
    <location>
        <begin position="114"/>
        <end position="136"/>
    </location>
</feature>
<evidence type="ECO:0000256" key="2">
    <source>
        <dbReference type="ARBA" id="ARBA00022771"/>
    </source>
</evidence>
<feature type="compositionally biased region" description="Polar residues" evidence="5">
    <location>
        <begin position="151"/>
        <end position="170"/>
    </location>
</feature>
<reference evidence="7 8" key="1">
    <citation type="journal article" date="2009" name="Nature">
        <title>Evolution of pathogenicity and sexual reproduction in eight Candida genomes.</title>
        <authorList>
            <person name="Butler G."/>
            <person name="Rasmussen M.D."/>
            <person name="Lin M.F."/>
            <person name="Santos M.A."/>
            <person name="Sakthikumar S."/>
            <person name="Munro C.A."/>
            <person name="Rheinbay E."/>
            <person name="Grabherr M."/>
            <person name="Forche A."/>
            <person name="Reedy J.L."/>
            <person name="Agrafioti I."/>
            <person name="Arnaud M.B."/>
            <person name="Bates S."/>
            <person name="Brown A.J."/>
            <person name="Brunke S."/>
            <person name="Costanzo M.C."/>
            <person name="Fitzpatrick D.A."/>
            <person name="de Groot P.W."/>
            <person name="Harris D."/>
            <person name="Hoyer L.L."/>
            <person name="Hube B."/>
            <person name="Klis F.M."/>
            <person name="Kodira C."/>
            <person name="Lennard N."/>
            <person name="Logue M.E."/>
            <person name="Martin R."/>
            <person name="Neiman A.M."/>
            <person name="Nikolaou E."/>
            <person name="Quail M.A."/>
            <person name="Quinn J."/>
            <person name="Santos M.C."/>
            <person name="Schmitzberger F.F."/>
            <person name="Sherlock G."/>
            <person name="Shah P."/>
            <person name="Silverstein K.A."/>
            <person name="Skrzypek M.S."/>
            <person name="Soll D."/>
            <person name="Staggs R."/>
            <person name="Stansfield I."/>
            <person name="Stumpf M.P."/>
            <person name="Sudbery P.E."/>
            <person name="Srikantha T."/>
            <person name="Zeng Q."/>
            <person name="Berman J."/>
            <person name="Berriman M."/>
            <person name="Heitman J."/>
            <person name="Gow N.A."/>
            <person name="Lorenz M.C."/>
            <person name="Birren B.W."/>
            <person name="Kellis M."/>
            <person name="Cuomo C.A."/>
        </authorList>
    </citation>
    <scope>NUCLEOTIDE SEQUENCE [LARGE SCALE GENOMIC DNA]</scope>
    <source>
        <strain evidence="8">ATCC MYA-3404 / T1</strain>
    </source>
</reference>
<feature type="domain" description="BED-type" evidence="6">
    <location>
        <begin position="206"/>
        <end position="261"/>
    </location>
</feature>
<dbReference type="InterPro" id="IPR003656">
    <property type="entry name" value="Znf_BED"/>
</dbReference>
<keyword evidence="3" id="KW-0862">Zinc</keyword>
<keyword evidence="8" id="KW-1185">Reference proteome</keyword>
<dbReference type="STRING" id="294747.C5MB87"/>
<gene>
    <name evidence="7" type="ORF">CTRG_03329</name>
</gene>
<dbReference type="GeneID" id="8300285"/>
<sequence>MMSFAYNSPVPIVTPFPFMYSYRDRTSTSAISPSMASSSSATTSPPQQPLQQVQLKQPPQTQQLLSAVEQHTQDRNQQLQQQQQQQQTQLDAAVRLHQLRNSQPTPPKLPSVEPSPSQSQSQSQSQSLSQLDKLAPQLPPLTPQLATPTLHQSVSKPQPLHQQHSPSSPLAQPFIQSPPAHEESSPITSAGKPKRKNRPGKKFGAKKRSWVWTWFDQDSSDPNVAGCNYCGKIIIRLASDKGSPKKLNEHLKTHKIDINSINYSRNPHIDGHGITYSNSGQPLDYPPNFRTFRVHDNSNHDDTTSETSGDENHNVKNTASTTTTITNINRSTSRVDLDNNRRLLSSEFDNSPYSPKKFRAHLLKFLTENKLPISVIKSNSFQQLIYDLRSDSISDLTELTTMYPTLIEVSRFSKEKSNDDNMTNALTEQFVNHVEPTLSQNNNNNIQDSTTINDTSNDNSSNTTVGNNDALDLKLDANVRSPGQ</sequence>
<dbReference type="VEuPathDB" id="FungiDB:CTRG_03329"/>
<keyword evidence="1" id="KW-0479">Metal-binding</keyword>
<keyword evidence="2 4" id="KW-0863">Zinc-finger</keyword>
<name>C5MB87_CANTT</name>
<organism evidence="7 8">
    <name type="scientific">Candida tropicalis (strain ATCC MYA-3404 / T1)</name>
    <name type="common">Yeast</name>
    <dbReference type="NCBI Taxonomy" id="294747"/>
    <lineage>
        <taxon>Eukaryota</taxon>
        <taxon>Fungi</taxon>
        <taxon>Dikarya</taxon>
        <taxon>Ascomycota</taxon>
        <taxon>Saccharomycotina</taxon>
        <taxon>Pichiomycetes</taxon>
        <taxon>Debaryomycetaceae</taxon>
        <taxon>Candida/Lodderomyces clade</taxon>
        <taxon>Candida</taxon>
    </lineage>
</organism>
<dbReference type="GO" id="GO:0003677">
    <property type="term" value="F:DNA binding"/>
    <property type="evidence" value="ECO:0007669"/>
    <property type="project" value="InterPro"/>
</dbReference>
<dbReference type="RefSeq" id="XP_002549032.1">
    <property type="nucleotide sequence ID" value="XM_002548986.1"/>
</dbReference>
<evidence type="ECO:0000313" key="8">
    <source>
        <dbReference type="Proteomes" id="UP000002037"/>
    </source>
</evidence>
<feature type="compositionally biased region" description="Low complexity" evidence="5">
    <location>
        <begin position="448"/>
        <end position="469"/>
    </location>
</feature>
<evidence type="ECO:0000256" key="3">
    <source>
        <dbReference type="ARBA" id="ARBA00022833"/>
    </source>
</evidence>
<feature type="compositionally biased region" description="Basic and acidic residues" evidence="5">
    <location>
        <begin position="294"/>
        <end position="303"/>
    </location>
</feature>
<evidence type="ECO:0000259" key="6">
    <source>
        <dbReference type="PROSITE" id="PS50808"/>
    </source>
</evidence>
<dbReference type="Proteomes" id="UP000002037">
    <property type="component" value="Unassembled WGS sequence"/>
</dbReference>
<evidence type="ECO:0000256" key="5">
    <source>
        <dbReference type="SAM" id="MobiDB-lite"/>
    </source>
</evidence>
<evidence type="ECO:0000256" key="1">
    <source>
        <dbReference type="ARBA" id="ARBA00022723"/>
    </source>
</evidence>
<feature type="region of interest" description="Disordered" evidence="5">
    <location>
        <begin position="294"/>
        <end position="324"/>
    </location>
</feature>
<dbReference type="SMART" id="SM00614">
    <property type="entry name" value="ZnF_BED"/>
    <property type="match status" value="1"/>
</dbReference>